<dbReference type="SUPFAM" id="SSF101801">
    <property type="entry name" value="Surface presentation of antigens (SPOA)"/>
    <property type="match status" value="1"/>
</dbReference>
<keyword evidence="6" id="KW-1003">Cell membrane</keyword>
<keyword evidence="15" id="KW-1185">Reference proteome</keyword>
<gene>
    <name evidence="14" type="ordered locus">MYSTI_06242</name>
</gene>
<dbReference type="GO" id="GO:0009425">
    <property type="term" value="C:bacterial-type flagellum basal body"/>
    <property type="evidence" value="ECO:0007669"/>
    <property type="project" value="UniProtKB-SubCell"/>
</dbReference>
<feature type="domain" description="Flagellar motor switch protein FliN-like C-terminal" evidence="13">
    <location>
        <begin position="324"/>
        <end position="387"/>
    </location>
</feature>
<comment type="subcellular location">
    <subcellularLocation>
        <location evidence="1">Bacterial flagellum basal body</location>
    </subcellularLocation>
    <subcellularLocation>
        <location evidence="2">Cell membrane</location>
        <topology evidence="2">Peripheral membrane protein</topology>
    </subcellularLocation>
</comment>
<keyword evidence="9" id="KW-0472">Membrane</keyword>
<dbReference type="eggNOG" id="COG1868">
    <property type="taxonomic scope" value="Bacteria"/>
</dbReference>
<evidence type="ECO:0000256" key="5">
    <source>
        <dbReference type="ARBA" id="ARBA00021898"/>
    </source>
</evidence>
<evidence type="ECO:0000256" key="8">
    <source>
        <dbReference type="ARBA" id="ARBA00022779"/>
    </source>
</evidence>
<evidence type="ECO:0000256" key="12">
    <source>
        <dbReference type="SAM" id="MobiDB-lite"/>
    </source>
</evidence>
<comment type="similarity">
    <text evidence="3">Belongs to the FliN/MopA/SpaO family.</text>
</comment>
<dbReference type="GO" id="GO:0005886">
    <property type="term" value="C:plasma membrane"/>
    <property type="evidence" value="ECO:0007669"/>
    <property type="project" value="UniProtKB-SubCell"/>
</dbReference>
<dbReference type="PATRIC" id="fig|1278073.3.peg.6333"/>
<dbReference type="PANTHER" id="PTHR30034">
    <property type="entry name" value="FLAGELLAR MOTOR SWITCH PROTEIN FLIM"/>
    <property type="match status" value="1"/>
</dbReference>
<evidence type="ECO:0000256" key="6">
    <source>
        <dbReference type="ARBA" id="ARBA00022475"/>
    </source>
</evidence>
<evidence type="ECO:0000256" key="9">
    <source>
        <dbReference type="ARBA" id="ARBA00023136"/>
    </source>
</evidence>
<dbReference type="InterPro" id="IPR028976">
    <property type="entry name" value="CheC-like_sf"/>
</dbReference>
<dbReference type="STRING" id="1278073.MYSTI_06242"/>
<dbReference type="GO" id="GO:0030254">
    <property type="term" value="P:protein secretion by the type III secretion system"/>
    <property type="evidence" value="ECO:0007669"/>
    <property type="project" value="InterPro"/>
</dbReference>
<keyword evidence="10" id="KW-0975">Bacterial flagellum</keyword>
<keyword evidence="8" id="KW-0283">Flagellar rotation</keyword>
<evidence type="ECO:0000259" key="13">
    <source>
        <dbReference type="Pfam" id="PF01052"/>
    </source>
</evidence>
<evidence type="ECO:0000256" key="2">
    <source>
        <dbReference type="ARBA" id="ARBA00004202"/>
    </source>
</evidence>
<evidence type="ECO:0000256" key="7">
    <source>
        <dbReference type="ARBA" id="ARBA00022500"/>
    </source>
</evidence>
<dbReference type="Pfam" id="PF01052">
    <property type="entry name" value="FliMN_C"/>
    <property type="match status" value="1"/>
</dbReference>
<feature type="region of interest" description="Disordered" evidence="12">
    <location>
        <begin position="1"/>
        <end position="23"/>
    </location>
</feature>
<dbReference type="AlphaFoldDB" id="L7UI19"/>
<evidence type="ECO:0000256" key="3">
    <source>
        <dbReference type="ARBA" id="ARBA00009226"/>
    </source>
</evidence>
<name>L7UI19_MYXSD</name>
<keyword evidence="7" id="KW-0145">Chemotaxis</keyword>
<proteinExistence type="inferred from homology"/>
<dbReference type="Gene3D" id="2.30.330.10">
    <property type="entry name" value="SpoA-like"/>
    <property type="match status" value="1"/>
</dbReference>
<evidence type="ECO:0000256" key="4">
    <source>
        <dbReference type="ARBA" id="ARBA00011049"/>
    </source>
</evidence>
<evidence type="ECO:0000256" key="11">
    <source>
        <dbReference type="ARBA" id="ARBA00025044"/>
    </source>
</evidence>
<dbReference type="Gene3D" id="3.40.1550.10">
    <property type="entry name" value="CheC-like"/>
    <property type="match status" value="1"/>
</dbReference>
<protein>
    <recommendedName>
        <fullName evidence="5">Flagellar motor switch protein FliM</fullName>
    </recommendedName>
</protein>
<evidence type="ECO:0000313" key="15">
    <source>
        <dbReference type="Proteomes" id="UP000011131"/>
    </source>
</evidence>
<dbReference type="NCBIfam" id="TIGR02551">
    <property type="entry name" value="SpaO_YscQ"/>
    <property type="match status" value="1"/>
</dbReference>
<dbReference type="PANTHER" id="PTHR30034:SF6">
    <property type="entry name" value="YOP PROTEINS TRANSLOCATION PROTEIN Q"/>
    <property type="match status" value="1"/>
</dbReference>
<dbReference type="HOGENOM" id="CLU_773449_0_0_7"/>
<dbReference type="KEGG" id="msd:MYSTI_06242"/>
<dbReference type="InterPro" id="IPR036429">
    <property type="entry name" value="SpoA-like_sf"/>
</dbReference>
<comment type="function">
    <text evidence="11">FliM is one of three proteins (FliG, FliN, FliM) that forms the rotor-mounted switch complex (C ring), located at the base of the basal body. This complex interacts with the CheY and CheZ chemotaxis proteins, in addition to contacting components of the motor that determine the direction of flagellar rotation.</text>
</comment>
<dbReference type="GO" id="GO:0071978">
    <property type="term" value="P:bacterial-type flagellum-dependent swarming motility"/>
    <property type="evidence" value="ECO:0007669"/>
    <property type="project" value="TreeGrafter"/>
</dbReference>
<comment type="similarity">
    <text evidence="4">Belongs to the FliM family.</text>
</comment>
<dbReference type="EMBL" id="CP004025">
    <property type="protein sequence ID" value="AGC47515.1"/>
    <property type="molecule type" value="Genomic_DNA"/>
</dbReference>
<dbReference type="InterPro" id="IPR001543">
    <property type="entry name" value="FliN-like_C"/>
</dbReference>
<reference evidence="14 15" key="1">
    <citation type="journal article" date="2013" name="Genome Announc.">
        <title>Complete genome sequence of Myxococcus stipitatus strain DSM 14675, a fruiting myxobacterium.</title>
        <authorList>
            <person name="Huntley S."/>
            <person name="Kneip S."/>
            <person name="Treuner-Lange A."/>
            <person name="Sogaard-Andersen L."/>
        </authorList>
    </citation>
    <scope>NUCLEOTIDE SEQUENCE [LARGE SCALE GENOMIC DNA]</scope>
    <source>
        <strain evidence="15">DSM 14675 / JCM 12634 / Mx s8</strain>
    </source>
</reference>
<dbReference type="InterPro" id="IPR013385">
    <property type="entry name" value="T3SS_SpaO/YscQ/SpaO"/>
</dbReference>
<organism evidence="14 15">
    <name type="scientific">Myxococcus stipitatus (strain DSM 14675 / JCM 12634 / Mx s8)</name>
    <dbReference type="NCBI Taxonomy" id="1278073"/>
    <lineage>
        <taxon>Bacteria</taxon>
        <taxon>Pseudomonadati</taxon>
        <taxon>Myxococcota</taxon>
        <taxon>Myxococcia</taxon>
        <taxon>Myxococcales</taxon>
        <taxon>Cystobacterineae</taxon>
        <taxon>Myxococcaceae</taxon>
        <taxon>Myxococcus</taxon>
    </lineage>
</organism>
<evidence type="ECO:0000313" key="14">
    <source>
        <dbReference type="EMBL" id="AGC47515.1"/>
    </source>
</evidence>
<dbReference type="Proteomes" id="UP000011131">
    <property type="component" value="Chromosome"/>
</dbReference>
<sequence length="391" mass="41567">MSPLAAVESPMNQDTEPATSRVPDRLRRLGTRRMSRAHLALAERPRVAALGREALADICSALSRELGCAVKAEARLLEAVIPSARGPMRPAVFVLLELSAVGSVAVLELEPVLAVSALERIAGSAGKPGMVTELARLEEATLAYLLLVALSAVRARSELYPVLAPRLSAVTMRGEEVLARLREHQPWVGVELDVTVGSVRGGGRLLLPGPVLQAALQGFSVERRTESSPEVLAASLELRCLLGQTPLSADAVDALTVGDVVVFEGVRREGAYLLGDGRLVARGFTLIGAFQPEGFSLTRAQVRARFQESNMSVVNDRGESIPPLPVDVEVELTRVLVPLSELAALKPGALLPLHINASEPVLLRVGDRVVARAELVDLEGEVGARVLALLP</sequence>
<evidence type="ECO:0000256" key="10">
    <source>
        <dbReference type="ARBA" id="ARBA00023143"/>
    </source>
</evidence>
<dbReference type="eggNOG" id="COG1886">
    <property type="taxonomic scope" value="Bacteria"/>
</dbReference>
<accession>L7UI19</accession>
<evidence type="ECO:0000256" key="1">
    <source>
        <dbReference type="ARBA" id="ARBA00004117"/>
    </source>
</evidence>
<dbReference type="GO" id="GO:0050918">
    <property type="term" value="P:positive chemotaxis"/>
    <property type="evidence" value="ECO:0007669"/>
    <property type="project" value="TreeGrafter"/>
</dbReference>